<dbReference type="Gene3D" id="2.60.40.1720">
    <property type="entry name" value="Calcium-dependent cell adhesion molecule-1"/>
    <property type="match status" value="1"/>
</dbReference>
<dbReference type="AlphaFoldDB" id="A0A077NJ36"/>
<dbReference type="HOGENOM" id="CLU_1815075_0_0_6"/>
<protein>
    <recommendedName>
        <fullName evidence="1">Calcium-dependent cell adhesion molecule 1 membrane-binding domain-containing protein</fullName>
    </recommendedName>
</protein>
<dbReference type="Proteomes" id="UP000028511">
    <property type="component" value="Unassembled WGS sequence"/>
</dbReference>
<dbReference type="InterPro" id="IPR029283">
    <property type="entry name" value="Membrane-bd"/>
</dbReference>
<sequence length="161" mass="17880">MFIYLNFNKIIVNDIKEGMIVAGKNDITFYQQPNFTISLSLIDTTDAKIGAYLMILDAEGINNAQVFSIKSGSEMEYVHIPSTASSNQLTCSIYIKKVDNGSYPLVGTFYLRYHPASGIVDITEVKISPGALLNLEVDKVDNTKFHFKLQAKQCNQAITSI</sequence>
<dbReference type="EMBL" id="CBSW010000257">
    <property type="protein sequence ID" value="CDG98759.1"/>
    <property type="molecule type" value="Genomic_DNA"/>
</dbReference>
<dbReference type="Pfam" id="PF14564">
    <property type="entry name" value="Membrane_bind"/>
    <property type="match status" value="1"/>
</dbReference>
<dbReference type="InterPro" id="IPR038423">
    <property type="entry name" value="CAD_C_sf"/>
</dbReference>
<gene>
    <name evidence="2" type="ORF">XBP1_520036</name>
</gene>
<accession>A0A077NJ36</accession>
<proteinExistence type="predicted"/>
<feature type="domain" description="Calcium-dependent cell adhesion molecule 1 membrane-binding" evidence="1">
    <location>
        <begin position="37"/>
        <end position="149"/>
    </location>
</feature>
<reference evidence="2" key="1">
    <citation type="submission" date="2013-07" db="EMBL/GenBank/DDBJ databases">
        <title>Sub-species coevolution in mutualistic symbiosis.</title>
        <authorList>
            <person name="Murfin K."/>
            <person name="Klassen J."/>
            <person name="Lee M."/>
            <person name="Forst S."/>
            <person name="Stock P."/>
            <person name="Goodrich-Blair H."/>
        </authorList>
    </citation>
    <scope>NUCLEOTIDE SEQUENCE [LARGE SCALE GENOMIC DNA]</scope>
    <source>
        <strain evidence="2">Puntauvense</strain>
    </source>
</reference>
<comment type="caution">
    <text evidence="2">The sequence shown here is derived from an EMBL/GenBank/DDBJ whole genome shotgun (WGS) entry which is preliminary data.</text>
</comment>
<organism evidence="2">
    <name type="scientific">Xenorhabdus bovienii str. puntauvense</name>
    <dbReference type="NCBI Taxonomy" id="1398201"/>
    <lineage>
        <taxon>Bacteria</taxon>
        <taxon>Pseudomonadati</taxon>
        <taxon>Pseudomonadota</taxon>
        <taxon>Gammaproteobacteria</taxon>
        <taxon>Enterobacterales</taxon>
        <taxon>Morganellaceae</taxon>
        <taxon>Xenorhabdus</taxon>
    </lineage>
</organism>
<evidence type="ECO:0000313" key="2">
    <source>
        <dbReference type="EMBL" id="CDG98759.1"/>
    </source>
</evidence>
<name>A0A077NJ36_XENBV</name>
<evidence type="ECO:0000259" key="1">
    <source>
        <dbReference type="Pfam" id="PF14564"/>
    </source>
</evidence>